<evidence type="ECO:0000313" key="2">
    <source>
        <dbReference type="Proteomes" id="UP000253606"/>
    </source>
</evidence>
<dbReference type="Proteomes" id="UP000253606">
    <property type="component" value="Chromosome"/>
</dbReference>
<dbReference type="EMBL" id="CP030840">
    <property type="protein sequence ID" value="AXC09845.1"/>
    <property type="molecule type" value="Genomic_DNA"/>
</dbReference>
<evidence type="ECO:0000313" key="1">
    <source>
        <dbReference type="EMBL" id="AXC09845.1"/>
    </source>
</evidence>
<accession>A0A2Z5FTT3</accession>
<dbReference type="AlphaFoldDB" id="A0A2Z5FTT3"/>
<sequence>MAFCFLASALSRVAEQLQASLNQLVASQGGAGSEAGHLCITP</sequence>
<name>A0A2Z5FTT3_9BACT</name>
<protein>
    <submittedName>
        <fullName evidence="1">Uncharacterized protein</fullName>
    </submittedName>
</protein>
<proteinExistence type="predicted"/>
<reference evidence="1 2" key="1">
    <citation type="journal article" date="2018" name="Front. Microbiol.">
        <title>Hydrolytic Capabilities as a Key to Environmental Success: Chitinolytic and Cellulolytic Acidobacteria From Acidic Sub-arctic Soils and Boreal Peatlands.</title>
        <authorList>
            <person name="Belova S.E."/>
            <person name="Ravin N.V."/>
            <person name="Pankratov T.A."/>
            <person name="Rakitin A.L."/>
            <person name="Ivanova A.A."/>
            <person name="Beletsky A.V."/>
            <person name="Mardanov A.V."/>
            <person name="Sinninghe Damste J.S."/>
            <person name="Dedysh S.N."/>
        </authorList>
    </citation>
    <scope>NUCLEOTIDE SEQUENCE [LARGE SCALE GENOMIC DNA]</scope>
    <source>
        <strain evidence="1 2">SBC82</strain>
    </source>
</reference>
<keyword evidence="2" id="KW-1185">Reference proteome</keyword>
<gene>
    <name evidence="1" type="ORF">ACPOL_0468</name>
</gene>
<organism evidence="1 2">
    <name type="scientific">Acidisarcina polymorpha</name>
    <dbReference type="NCBI Taxonomy" id="2211140"/>
    <lineage>
        <taxon>Bacteria</taxon>
        <taxon>Pseudomonadati</taxon>
        <taxon>Acidobacteriota</taxon>
        <taxon>Terriglobia</taxon>
        <taxon>Terriglobales</taxon>
        <taxon>Acidobacteriaceae</taxon>
        <taxon>Acidisarcina</taxon>
    </lineage>
</organism>
<dbReference type="KEGG" id="abas:ACPOL_0468"/>